<dbReference type="SMART" id="SM00320">
    <property type="entry name" value="WD40"/>
    <property type="match status" value="23"/>
</dbReference>
<feature type="region of interest" description="Disordered" evidence="6">
    <location>
        <begin position="2963"/>
        <end position="3051"/>
    </location>
</feature>
<dbReference type="InterPro" id="IPR001680">
    <property type="entry name" value="WD40_rpt"/>
</dbReference>
<proteinExistence type="inferred from homology"/>
<dbReference type="InterPro" id="IPR019775">
    <property type="entry name" value="WD40_repeat_CS"/>
</dbReference>
<dbReference type="EnsemblProtists" id="EKX46964">
    <property type="protein sequence ID" value="EKX46964"/>
    <property type="gene ID" value="GUITHDRAFT_107314"/>
</dbReference>
<feature type="domain" description="EML-like second beta-propeller" evidence="8">
    <location>
        <begin position="858"/>
        <end position="1016"/>
    </location>
</feature>
<dbReference type="PROSITE" id="PS50082">
    <property type="entry name" value="WD_REPEATS_2"/>
    <property type="match status" value="3"/>
</dbReference>
<protein>
    <recommendedName>
        <fullName evidence="12">HELP domain-containing protein</fullName>
    </recommendedName>
</protein>
<feature type="domain" description="EML-like second beta-propeller" evidence="8">
    <location>
        <begin position="1658"/>
        <end position="1923"/>
    </location>
</feature>
<dbReference type="PaxDb" id="55529-EKX46964"/>
<keyword evidence="2 4" id="KW-0853">WD repeat</keyword>
<organism evidence="9">
    <name type="scientific">Guillardia theta (strain CCMP2712)</name>
    <name type="common">Cryptophyte</name>
    <dbReference type="NCBI Taxonomy" id="905079"/>
    <lineage>
        <taxon>Eukaryota</taxon>
        <taxon>Cryptophyceae</taxon>
        <taxon>Pyrenomonadales</taxon>
        <taxon>Geminigeraceae</taxon>
        <taxon>Guillardia</taxon>
    </lineage>
</organism>
<evidence type="ECO:0000256" key="3">
    <source>
        <dbReference type="ARBA" id="ARBA00022737"/>
    </source>
</evidence>
<dbReference type="InterPro" id="IPR050630">
    <property type="entry name" value="WD_repeat_EMAP"/>
</dbReference>
<dbReference type="GeneID" id="17303528"/>
<dbReference type="InterPro" id="IPR011047">
    <property type="entry name" value="Quinoprotein_ADH-like_sf"/>
</dbReference>
<feature type="compositionally biased region" description="Acidic residues" evidence="6">
    <location>
        <begin position="3036"/>
        <end position="3051"/>
    </location>
</feature>
<evidence type="ECO:0000256" key="6">
    <source>
        <dbReference type="SAM" id="MobiDB-lite"/>
    </source>
</evidence>
<evidence type="ECO:0000256" key="1">
    <source>
        <dbReference type="ARBA" id="ARBA00006489"/>
    </source>
</evidence>
<dbReference type="OrthoDB" id="47802at2759"/>
<gene>
    <name evidence="9" type="ORF">GUITHDRAFT_107314</name>
</gene>
<dbReference type="Pfam" id="PF03451">
    <property type="entry name" value="HELP"/>
    <property type="match status" value="1"/>
</dbReference>
<dbReference type="Pfam" id="PF00400">
    <property type="entry name" value="WD40"/>
    <property type="match status" value="5"/>
</dbReference>
<feature type="repeat" description="WD" evidence="4">
    <location>
        <begin position="474"/>
        <end position="513"/>
    </location>
</feature>
<dbReference type="InterPro" id="IPR005108">
    <property type="entry name" value="HELP"/>
</dbReference>
<accession>L1JFP0</accession>
<reference evidence="10" key="3">
    <citation type="submission" date="2015-06" db="UniProtKB">
        <authorList>
            <consortium name="EnsemblProtists"/>
        </authorList>
    </citation>
    <scope>IDENTIFICATION</scope>
</reference>
<sequence>MSEQGLGSARERRSLSRQSQGSSKGGNDSKTVRSFVDHDLLTENKHHLRKGVNWKFDGAGAPHPFFPKERPKKIVTGVTSTCRCGATTGYGPDPAVSSDLAIRKCFNCRVLSVAALDPRGAQNKESQRDAIAKIHLEDIRKRKKGGCSCDGSIGRLWNYKTSRPYGWIQGHVGESRSRSSDWEGGVDRQEAKIRKEKALTWWERSVLREKITPKDQEGLYGGERYYPCRSFVYSPTRVLKSNTPDLTNADLPDARLELDFVYGYSAGCIVGAPSTEFGVLMGSDVQDNLRWLSDKVIVYFTAATGIVYDIESHTQRYFFGHDDAITCLALSPSRSLVATACKEIMRNTLDQLMTTYSRKTFQQNTRRSGRYLFSLAPPPFIPDHLFLWSSGNPCTSWGELKMADCTFVSHGPKHVGFWSHNGTEYVRTKVELEDNPLCVCFVKSPDALSTFMFTGQQSGSIIKWKDHVQSSTIKNAHPGGVTQIAWCAAGLLSGGVDCKLKVWKYKSGATLLKEPHVVVDLKVFAYSQHAWATSQVIPKSFDLLDDGTLLLGTSSSQIFVFQPPSTWEAEGDAAVDGGKYGKLVLDFHYRRTDNDSLQCVSSFPLQGTCHTTGRPNVLTVGLQMKHLFVTFGPDHSIRVWDTRARKLMQAKSLFHVRKTDQVSFPITPTSVDIAANCHLAAVGCSDGSWGVYLLNRKQEWVQIYITSKAQLNELRSELKSFEDQMFAIQNGQVDPYVMHHTNSLDILRANSIRLREEISRYEDFSKNVPVTTVKFAPNSSWLAVAGRDGSVSIFSCHDLKIAGPNGEWKRVCSFDLDGEVLDHFLLNADKAEPSFRNTFGTVNNKKLVPGEVELPGLQGRVKLLGSCKGHGSPITKMDWSVDCKVLKTCSEMLELLYWNMPRGTLGTRANDYRDLDWASTSSVCDWYLKGIWPTGCETSTVSAVDVSKGRGDVQVVVTGDKLGHVKLFRSPCCADKAKYRSYIGHASHVRNVMFSRDNDYVISLGGHDNSIFQWRYLPFFPDLLPTPETHKVLFDLVRIPSTYEMQKSHRFGKRLAAAVVQLQVKEGNLHTISYLFEHIREFLRLHPTSVSFKQLEDPSSYLLTIDDAARKWISSTPHRLAEQLVDNLRFPPIEVSRKFFSFGCVVHADLIEQDDLDSAIPQGDVVGSFVQPPGFNKRLYMLQASGTTFHACKNLRTAVDRIDPTKQKMVYIAGHAVVLLDLNKENAKQKIFSEHPDNVVCVAIHPDGNTIATTDCRKDPKIVIWDSESLTVRRELNVRGAIGSSSIQVVGSSKIVGPVEFERVQIDSEKSCNLIKFAVEDLMTSGIEIDSYIQVKDQILRVVDIDGEHLSCKTACLGTSSQLHKEGDEVRVYARGFRPRDTNGICCLTFSSHNYGDSIACVFSDDSNTVALLDAARGAIIAKEETFCSQILCIACHPKENIVVTCGVDHIRFWKPVGAKLAPMLPSFGELGRNQTFLCIGFCFVQYLLYGGETWAEGCPGGFVTLTGTVDGCVYMWESNQLVKTIFMAHDGPVLDLVVLDNVDSSILTVGSDQKVKVWNIVDWSSPPQVMLPEERQICQVDMSDLLRESPARLGQDSALVSVCVNEDSVLVGTSCGKIVQLFLEDSKLTGRYVVRTDSSTFVAGESAFVVCDSKSLGFVSCSASCHVKKWKINDHGDFFPLQWMESSWTLAEVTALELCSNTENSELLVIGHRDGKVAICDYQAFQLMHVMDEPAAGGVVLLRSSPDRKHLAVTFSLGVVHLYSLTTFSRVARISGDKQEVFGLEWSRDSAILFTNLVQGDKSVSVDGSHELELRDITSLHEVTTAGWSSPTGWASNGFRAADGLLAGVTCVQLSPSQTFLAVGDDFGRVTLTDFPCLTSSELRLSPFAAHHGPVSSLSFSHDGSLLLSSGLRDGCLLVWQVIDIPSDDFEPSPHLLRVLRKFESPYQVPPVPVEEQQDIFEQVPDYVVGLIKPADRTEAGALEGLHSLPHQKLQLLYVYNKRGYDSFQDVRVLNSGELVYFAAAIAVVHDISADGQLDRQRFFTRHRHEIGCLCVHPDGCMVATGDLHSTSSVYVWNADTLYYDLSERDYCSSTTIQLRSNTGGVVALSFCGDNNGNQLAAIGLDGYLYIYEWSIGLEVAKIQAEGEPRRHILSLTCDFKVSGQLVSSGINHIKFWTLVGRKIVSQPGKMGDQQGRLEVFLRTEFGPFAIAVSGTESGSIYMWKDALLLRVIPATRKAEIYDICFVSSSTGAASQILALTGGADGVCRVWEMRSQGEEIRMERLDEVDLKGLQQDRKGSVCITSILKFGSSIYLRTAENLLYSAELHESSPILGSLRLLYHGHTIGSIASMCANPRKLLFATASTSREVKVWDMEKKKSLSDLSLDCSPTIMDWHATDEEPLGIIAIGSSEGKVILLKLLEDFRLNKLQELSNKPEACVSAKFCPAGTDLVIGYVSGSIGFYRRPSGSEQFELAQSMNGHSGRVSAMDWTVENTPKFLRSNCFDLDELLFWQVEGANPRQVKRMKDVEKCLWHSDDCKVSWANQGLIKKITNSDYRPKYSITKVVASPCRNFILCGDQAGKCYMFRYPCLSERSLGNPIYGHMNCITGISFSFDSRTVLISSGEDNCVFQYLIIEKEWMKRKAEIDRQKQLREFDDKMTSASVAMANVKFYLKHNKLAQSVRQFKLAIRLYRECDVMDDQRTSLNSLGEELLTNIMSSLKERLSTIASTLDDFAIDIRGRPAIDDIEKGDKVAALLQECQSLFDTSSGPQASSLLGEFRARKEQFTDILLKFQQGSQLLREAQQTRAVFEHKTWELQEFLLDSSYSDSPPWKSIADSLVRSLDELQSILAEEEERARQSKDCFKGLDASRGLDVQRLLNFESVLAEHREEVQRLQLASASVAFLPAGPNEIVPQEKVGETLSELERLLDEFDKNLWAKQVVRLLVDILRGRQRRARGRFADDYDDDWSEPSFEDERREEDGDGDEGDVSMTRPEAGLREEEQREQDVSVDGGGGMQREAGRRNVRLDSSSGSEEFSEEVEDDVDDEDEE</sequence>
<evidence type="ECO:0000259" key="8">
    <source>
        <dbReference type="Pfam" id="PF23414"/>
    </source>
</evidence>
<feature type="coiled-coil region" evidence="5">
    <location>
        <begin position="2837"/>
        <end position="2899"/>
    </location>
</feature>
<dbReference type="PANTHER" id="PTHR13720:SF33">
    <property type="entry name" value="HELP DOMAIN-CONTAINING PROTEIN"/>
    <property type="match status" value="1"/>
</dbReference>
<dbReference type="SUPFAM" id="SSF50978">
    <property type="entry name" value="WD40 repeat-like"/>
    <property type="match status" value="5"/>
</dbReference>
<dbReference type="Pfam" id="PF23409">
    <property type="entry name" value="Beta-prop_EML"/>
    <property type="match status" value="1"/>
</dbReference>
<dbReference type="HOGENOM" id="CLU_225934_0_0_1"/>
<dbReference type="InterPro" id="IPR015943">
    <property type="entry name" value="WD40/YVTN_repeat-like_dom_sf"/>
</dbReference>
<name>L1JFP0_GUITC</name>
<reference evidence="11" key="2">
    <citation type="submission" date="2012-11" db="EMBL/GenBank/DDBJ databases">
        <authorList>
            <person name="Kuo A."/>
            <person name="Curtis B.A."/>
            <person name="Tanifuji G."/>
            <person name="Burki F."/>
            <person name="Gruber A."/>
            <person name="Irimia M."/>
            <person name="Maruyama S."/>
            <person name="Arias M.C."/>
            <person name="Ball S.G."/>
            <person name="Gile G.H."/>
            <person name="Hirakawa Y."/>
            <person name="Hopkins J.F."/>
            <person name="Rensing S.A."/>
            <person name="Schmutz J."/>
            <person name="Symeonidi A."/>
            <person name="Elias M."/>
            <person name="Eveleigh R.J."/>
            <person name="Herman E.K."/>
            <person name="Klute M.J."/>
            <person name="Nakayama T."/>
            <person name="Obornik M."/>
            <person name="Reyes-Prieto A."/>
            <person name="Armbrust E.V."/>
            <person name="Aves S.J."/>
            <person name="Beiko R.G."/>
            <person name="Coutinho P."/>
            <person name="Dacks J.B."/>
            <person name="Durnford D.G."/>
            <person name="Fast N.M."/>
            <person name="Green B.R."/>
            <person name="Grisdale C."/>
            <person name="Hempe F."/>
            <person name="Henrissat B."/>
            <person name="Hoppner M.P."/>
            <person name="Ishida K.-I."/>
            <person name="Kim E."/>
            <person name="Koreny L."/>
            <person name="Kroth P.G."/>
            <person name="Liu Y."/>
            <person name="Malik S.-B."/>
            <person name="Maier U.G."/>
            <person name="McRose D."/>
            <person name="Mock T."/>
            <person name="Neilson J.A."/>
            <person name="Onodera N.T."/>
            <person name="Poole A.M."/>
            <person name="Pritham E.J."/>
            <person name="Richards T.A."/>
            <person name="Rocap G."/>
            <person name="Roy S.W."/>
            <person name="Sarai C."/>
            <person name="Schaack S."/>
            <person name="Shirato S."/>
            <person name="Slamovits C.H."/>
            <person name="Spencer D.F."/>
            <person name="Suzuki S."/>
            <person name="Worden A.Z."/>
            <person name="Zauner S."/>
            <person name="Barry K."/>
            <person name="Bell C."/>
            <person name="Bharti A.K."/>
            <person name="Crow J.A."/>
            <person name="Grimwood J."/>
            <person name="Kramer R."/>
            <person name="Lindquist E."/>
            <person name="Lucas S."/>
            <person name="Salamov A."/>
            <person name="McFadden G.I."/>
            <person name="Lane C.E."/>
            <person name="Keeling P.J."/>
            <person name="Gray M.W."/>
            <person name="Grigoriev I.V."/>
            <person name="Archibald J.M."/>
        </authorList>
    </citation>
    <scope>NUCLEOTIDE SEQUENCE</scope>
    <source>
        <strain evidence="11">CCMP2712</strain>
    </source>
</reference>
<dbReference type="KEGG" id="gtt:GUITHDRAFT_107314"/>
<keyword evidence="3" id="KW-0677">Repeat</keyword>
<feature type="compositionally biased region" description="Acidic residues" evidence="6">
    <location>
        <begin position="2964"/>
        <end position="2974"/>
    </location>
</feature>
<dbReference type="InterPro" id="IPR055439">
    <property type="entry name" value="Beta-prop_EML_1st"/>
</dbReference>
<keyword evidence="5" id="KW-0175">Coiled coil</keyword>
<evidence type="ECO:0000313" key="9">
    <source>
        <dbReference type="EMBL" id="EKX46964.1"/>
    </source>
</evidence>
<evidence type="ECO:0000259" key="7">
    <source>
        <dbReference type="Pfam" id="PF23409"/>
    </source>
</evidence>
<dbReference type="Gene3D" id="2.130.10.10">
    <property type="entry name" value="YVTN repeat-like/Quinoprotein amine dehydrogenase"/>
    <property type="match status" value="8"/>
</dbReference>
<dbReference type="Pfam" id="PF23414">
    <property type="entry name" value="Beta-prop_EML_2"/>
    <property type="match status" value="3"/>
</dbReference>
<comment type="similarity">
    <text evidence="1">Belongs to the WD repeat EMAP family.</text>
</comment>
<dbReference type="eggNOG" id="KOG2106">
    <property type="taxonomic scope" value="Eukaryota"/>
</dbReference>
<dbReference type="InterPro" id="IPR055442">
    <property type="entry name" value="Beta-prop_EML-like_2nd"/>
</dbReference>
<dbReference type="InterPro" id="IPR036322">
    <property type="entry name" value="WD40_repeat_dom_sf"/>
</dbReference>
<dbReference type="GO" id="GO:0008017">
    <property type="term" value="F:microtubule binding"/>
    <property type="evidence" value="ECO:0007669"/>
    <property type="project" value="TreeGrafter"/>
</dbReference>
<keyword evidence="11" id="KW-1185">Reference proteome</keyword>
<reference evidence="9 11" key="1">
    <citation type="journal article" date="2012" name="Nature">
        <title>Algal genomes reveal evolutionary mosaicism and the fate of nucleomorphs.</title>
        <authorList>
            <consortium name="DOE Joint Genome Institute"/>
            <person name="Curtis B.A."/>
            <person name="Tanifuji G."/>
            <person name="Burki F."/>
            <person name="Gruber A."/>
            <person name="Irimia M."/>
            <person name="Maruyama S."/>
            <person name="Arias M.C."/>
            <person name="Ball S.G."/>
            <person name="Gile G.H."/>
            <person name="Hirakawa Y."/>
            <person name="Hopkins J.F."/>
            <person name="Kuo A."/>
            <person name="Rensing S.A."/>
            <person name="Schmutz J."/>
            <person name="Symeonidi A."/>
            <person name="Elias M."/>
            <person name="Eveleigh R.J."/>
            <person name="Herman E.K."/>
            <person name="Klute M.J."/>
            <person name="Nakayama T."/>
            <person name="Obornik M."/>
            <person name="Reyes-Prieto A."/>
            <person name="Armbrust E.V."/>
            <person name="Aves S.J."/>
            <person name="Beiko R.G."/>
            <person name="Coutinho P."/>
            <person name="Dacks J.B."/>
            <person name="Durnford D.G."/>
            <person name="Fast N.M."/>
            <person name="Green B.R."/>
            <person name="Grisdale C.J."/>
            <person name="Hempel F."/>
            <person name="Henrissat B."/>
            <person name="Hoppner M.P."/>
            <person name="Ishida K."/>
            <person name="Kim E."/>
            <person name="Koreny L."/>
            <person name="Kroth P.G."/>
            <person name="Liu Y."/>
            <person name="Malik S.B."/>
            <person name="Maier U.G."/>
            <person name="McRose D."/>
            <person name="Mock T."/>
            <person name="Neilson J.A."/>
            <person name="Onodera N.T."/>
            <person name="Poole A.M."/>
            <person name="Pritham E.J."/>
            <person name="Richards T.A."/>
            <person name="Rocap G."/>
            <person name="Roy S.W."/>
            <person name="Sarai C."/>
            <person name="Schaack S."/>
            <person name="Shirato S."/>
            <person name="Slamovits C.H."/>
            <person name="Spencer D.F."/>
            <person name="Suzuki S."/>
            <person name="Worden A.Z."/>
            <person name="Zauner S."/>
            <person name="Barry K."/>
            <person name="Bell C."/>
            <person name="Bharti A.K."/>
            <person name="Crow J.A."/>
            <person name="Grimwood J."/>
            <person name="Kramer R."/>
            <person name="Lindquist E."/>
            <person name="Lucas S."/>
            <person name="Salamov A."/>
            <person name="McFadden G.I."/>
            <person name="Lane C.E."/>
            <person name="Keeling P.J."/>
            <person name="Gray M.W."/>
            <person name="Grigoriev I.V."/>
            <person name="Archibald J.M."/>
        </authorList>
    </citation>
    <scope>NUCLEOTIDE SEQUENCE</scope>
    <source>
        <strain evidence="9 11">CCMP2712</strain>
    </source>
</reference>
<evidence type="ECO:0000256" key="4">
    <source>
        <dbReference type="PROSITE-ProRule" id="PRU00221"/>
    </source>
</evidence>
<evidence type="ECO:0000313" key="11">
    <source>
        <dbReference type="Proteomes" id="UP000011087"/>
    </source>
</evidence>
<evidence type="ECO:0000256" key="5">
    <source>
        <dbReference type="SAM" id="Coils"/>
    </source>
</evidence>
<dbReference type="SUPFAM" id="SSF50998">
    <property type="entry name" value="Quinoprotein alcohol dehydrogenase-like"/>
    <property type="match status" value="1"/>
</dbReference>
<feature type="domain" description="EML-like first beta-propeller" evidence="7">
    <location>
        <begin position="2041"/>
        <end position="2323"/>
    </location>
</feature>
<dbReference type="STRING" id="905079.L1JFP0"/>
<dbReference type="Proteomes" id="UP000011087">
    <property type="component" value="Unassembled WGS sequence"/>
</dbReference>
<feature type="repeat" description="WD" evidence="4">
    <location>
        <begin position="1889"/>
        <end position="1923"/>
    </location>
</feature>
<evidence type="ECO:0008006" key="12">
    <source>
        <dbReference type="Google" id="ProtNLM"/>
    </source>
</evidence>
<dbReference type="RefSeq" id="XP_005833944.1">
    <property type="nucleotide sequence ID" value="XM_005833887.1"/>
</dbReference>
<dbReference type="OMA" id="HIWEPAT"/>
<feature type="compositionally biased region" description="Basic and acidic residues" evidence="6">
    <location>
        <begin position="2997"/>
        <end position="3008"/>
    </location>
</feature>
<evidence type="ECO:0000256" key="2">
    <source>
        <dbReference type="ARBA" id="ARBA00022574"/>
    </source>
</evidence>
<dbReference type="PANTHER" id="PTHR13720">
    <property type="entry name" value="WD-40 REPEAT PROTEIN"/>
    <property type="match status" value="1"/>
</dbReference>
<dbReference type="PROSITE" id="PS00678">
    <property type="entry name" value="WD_REPEATS_1"/>
    <property type="match status" value="1"/>
</dbReference>
<dbReference type="GO" id="GO:0005929">
    <property type="term" value="C:cilium"/>
    <property type="evidence" value="ECO:0007669"/>
    <property type="project" value="UniProtKB-ARBA"/>
</dbReference>
<feature type="region of interest" description="Disordered" evidence="6">
    <location>
        <begin position="1"/>
        <end position="33"/>
    </location>
</feature>
<feature type="domain" description="EML-like second beta-propeller" evidence="8">
    <location>
        <begin position="2352"/>
        <end position="2633"/>
    </location>
</feature>
<evidence type="ECO:0000313" key="10">
    <source>
        <dbReference type="EnsemblProtists" id="EKX46964"/>
    </source>
</evidence>
<dbReference type="EMBL" id="JH992992">
    <property type="protein sequence ID" value="EKX46964.1"/>
    <property type="molecule type" value="Genomic_DNA"/>
</dbReference>
<feature type="repeat" description="WD" evidence="4">
    <location>
        <begin position="1527"/>
        <end position="1561"/>
    </location>
</feature>
<feature type="coiled-coil region" evidence="5">
    <location>
        <begin position="704"/>
        <end position="731"/>
    </location>
</feature>